<dbReference type="STRING" id="133381.A0A2T9ZFU6"/>
<dbReference type="GO" id="GO:0060255">
    <property type="term" value="P:regulation of macromolecule metabolic process"/>
    <property type="evidence" value="ECO:0007669"/>
    <property type="project" value="UniProtKB-ARBA"/>
</dbReference>
<dbReference type="PROSITE" id="PS51379">
    <property type="entry name" value="4FE4S_FER_2"/>
    <property type="match status" value="1"/>
</dbReference>
<evidence type="ECO:0000313" key="9">
    <source>
        <dbReference type="Proteomes" id="UP000245609"/>
    </source>
</evidence>
<evidence type="ECO:0000313" key="8">
    <source>
        <dbReference type="EMBL" id="PVV03472.1"/>
    </source>
</evidence>
<protein>
    <recommendedName>
        <fullName evidence="4">Translation initiation factor RLI1</fullName>
    </recommendedName>
    <alternativeName>
        <fullName evidence="5">ATP-binding cassette sub-family E member RLI1</fullName>
    </alternativeName>
</protein>
<evidence type="ECO:0000256" key="1">
    <source>
        <dbReference type="ARBA" id="ARBA00022741"/>
    </source>
</evidence>
<evidence type="ECO:0000256" key="3">
    <source>
        <dbReference type="ARBA" id="ARBA00056499"/>
    </source>
</evidence>
<dbReference type="GO" id="GO:0016887">
    <property type="term" value="F:ATP hydrolysis activity"/>
    <property type="evidence" value="ECO:0007669"/>
    <property type="project" value="InterPro"/>
</dbReference>
<dbReference type="GO" id="GO:0005737">
    <property type="term" value="C:cytoplasm"/>
    <property type="evidence" value="ECO:0007669"/>
    <property type="project" value="UniProtKB-ARBA"/>
</dbReference>
<dbReference type="InterPro" id="IPR027417">
    <property type="entry name" value="P-loop_NTPase"/>
</dbReference>
<dbReference type="Proteomes" id="UP000245609">
    <property type="component" value="Unassembled WGS sequence"/>
</dbReference>
<dbReference type="InterPro" id="IPR017900">
    <property type="entry name" value="4Fe4S_Fe_S_CS"/>
</dbReference>
<evidence type="ECO:0000256" key="2">
    <source>
        <dbReference type="ARBA" id="ARBA00022840"/>
    </source>
</evidence>
<keyword evidence="2" id="KW-0067">ATP-binding</keyword>
<dbReference type="FunFam" id="3.40.50.300:FF:000144">
    <property type="entry name" value="ATP-binding cassette sub-family E member 1"/>
    <property type="match status" value="1"/>
</dbReference>
<organism evidence="8 9">
    <name type="scientific">Smittium megazygosporum</name>
    <dbReference type="NCBI Taxonomy" id="133381"/>
    <lineage>
        <taxon>Eukaryota</taxon>
        <taxon>Fungi</taxon>
        <taxon>Fungi incertae sedis</taxon>
        <taxon>Zoopagomycota</taxon>
        <taxon>Kickxellomycotina</taxon>
        <taxon>Harpellomycetes</taxon>
        <taxon>Harpellales</taxon>
        <taxon>Legeriomycetaceae</taxon>
        <taxon>Smittium</taxon>
    </lineage>
</organism>
<dbReference type="GO" id="GO:0006412">
    <property type="term" value="P:translation"/>
    <property type="evidence" value="ECO:0007669"/>
    <property type="project" value="UniProtKB-ARBA"/>
</dbReference>
<dbReference type="InterPro" id="IPR017871">
    <property type="entry name" value="ABC_transporter-like_CS"/>
</dbReference>
<dbReference type="InterPro" id="IPR034348">
    <property type="entry name" value="RLI_dom_1"/>
</dbReference>
<dbReference type="PROSITE" id="PS00211">
    <property type="entry name" value="ABC_TRANSPORTER_1"/>
    <property type="match status" value="1"/>
</dbReference>
<dbReference type="OrthoDB" id="6593433at2759"/>
<dbReference type="Pfam" id="PF00005">
    <property type="entry name" value="ABC_tran"/>
    <property type="match status" value="2"/>
</dbReference>
<dbReference type="SUPFAM" id="SSF54862">
    <property type="entry name" value="4Fe-4S ferredoxins"/>
    <property type="match status" value="1"/>
</dbReference>
<feature type="domain" description="4Fe-4S ferredoxin-type" evidence="7">
    <location>
        <begin position="46"/>
        <end position="75"/>
    </location>
</feature>
<evidence type="ECO:0000256" key="4">
    <source>
        <dbReference type="ARBA" id="ARBA00067238"/>
    </source>
</evidence>
<dbReference type="Pfam" id="PF00037">
    <property type="entry name" value="Fer4"/>
    <property type="match status" value="1"/>
</dbReference>
<dbReference type="Gene3D" id="3.40.50.300">
    <property type="entry name" value="P-loop containing nucleotide triphosphate hydrolases"/>
    <property type="match status" value="2"/>
</dbReference>
<reference evidence="8 9" key="1">
    <citation type="journal article" date="2018" name="MBio">
        <title>Comparative Genomics Reveals the Core Gene Toolbox for the Fungus-Insect Symbiosis.</title>
        <authorList>
            <person name="Wang Y."/>
            <person name="Stata M."/>
            <person name="Wang W."/>
            <person name="Stajich J.E."/>
            <person name="White M.M."/>
            <person name="Moncalvo J.M."/>
        </authorList>
    </citation>
    <scope>NUCLEOTIDE SEQUENCE [LARGE SCALE GENOMIC DNA]</scope>
    <source>
        <strain evidence="8 9">SC-DP-2</strain>
    </source>
</reference>
<dbReference type="SMART" id="SM00382">
    <property type="entry name" value="AAA"/>
    <property type="match status" value="2"/>
</dbReference>
<dbReference type="GO" id="GO:0005524">
    <property type="term" value="F:ATP binding"/>
    <property type="evidence" value="ECO:0007669"/>
    <property type="project" value="UniProtKB-KW"/>
</dbReference>
<dbReference type="AlphaFoldDB" id="A0A2T9ZFU6"/>
<dbReference type="InterPro" id="IPR013283">
    <property type="entry name" value="RLI1"/>
</dbReference>
<dbReference type="InterPro" id="IPR007209">
    <property type="entry name" value="RNaseL-inhib-like_metal-bd_dom"/>
</dbReference>
<evidence type="ECO:0000256" key="5">
    <source>
        <dbReference type="ARBA" id="ARBA00082546"/>
    </source>
</evidence>
<dbReference type="PANTHER" id="PTHR19248">
    <property type="entry name" value="ATP-BINDING TRANSPORT PROTEIN-RELATED"/>
    <property type="match status" value="1"/>
</dbReference>
<name>A0A2T9ZFU6_9FUNG</name>
<comment type="function">
    <text evidence="3">Component of the multifactor complex (MFC) involved in translation initiation. Required for the binding of MFC to the 40S ribosome. Required for the processing and nuclear export of the 60S and 40S ribosomal subunits.</text>
</comment>
<gene>
    <name evidence="8" type="ORF">BB560_002051</name>
</gene>
<evidence type="ECO:0000259" key="6">
    <source>
        <dbReference type="PROSITE" id="PS50893"/>
    </source>
</evidence>
<dbReference type="InterPro" id="IPR003439">
    <property type="entry name" value="ABC_transporter-like_ATP-bd"/>
</dbReference>
<comment type="caution">
    <text evidence="8">The sequence shown here is derived from an EMBL/GenBank/DDBJ whole genome shotgun (WGS) entry which is preliminary data.</text>
</comment>
<accession>A0A2T9ZFU6</accession>
<keyword evidence="9" id="KW-1185">Reference proteome</keyword>
<dbReference type="FunFam" id="3.40.50.300:FF:000152">
    <property type="entry name" value="ATP-binding cassette, sub-family E, member 1"/>
    <property type="match status" value="1"/>
</dbReference>
<dbReference type="NCBIfam" id="NF009945">
    <property type="entry name" value="PRK13409.1"/>
    <property type="match status" value="1"/>
</dbReference>
<dbReference type="InterPro" id="IPR003593">
    <property type="entry name" value="AAA+_ATPase"/>
</dbReference>
<dbReference type="EMBL" id="MBFS01000230">
    <property type="protein sequence ID" value="PVV03472.1"/>
    <property type="molecule type" value="Genomic_DNA"/>
</dbReference>
<dbReference type="CDD" id="cd03236">
    <property type="entry name" value="ABC_RNaseL_inhibitor_domain1"/>
    <property type="match status" value="1"/>
</dbReference>
<dbReference type="PROSITE" id="PS50893">
    <property type="entry name" value="ABC_TRANSPORTER_2"/>
    <property type="match status" value="2"/>
</dbReference>
<dbReference type="InterPro" id="IPR017896">
    <property type="entry name" value="4Fe4S_Fe-S-bd"/>
</dbReference>
<keyword evidence="1" id="KW-0547">Nucleotide-binding</keyword>
<dbReference type="PROSITE" id="PS00198">
    <property type="entry name" value="4FE4S_FER_1"/>
    <property type="match status" value="1"/>
</dbReference>
<sequence>MSEKNTRIAIVNNDKCKPKKCSQECKKSCPVVRMGKLCIEVTSASKLALISEELCIGCGICVKKCPFSAITIVNLPTNLEKDTTHRYGPNSFKLHRLPTPRSGQVLGLVGTNGIGKSTALKILSGKLKPNLGKFENPPDWQDILRYFRGSELQNYFTKILEDNIKAIIKPQWVDAMPRSVKGKVGELLNAKNERGAAQDLITKLELKDVLTREVSQLSGGELQRFAIAATCIQKADIYMFDEPSSYLDVKQRLKSARVIRDLLGSFVYIIAVEHDLSILDYLSDFICVLYGMPSVYGVVTMPFSVREGINVFLEGKVPTENLRFREESLTFRLAETADDLVISSMKRYSYPQMTKTLGDFKLDVKSGNFTDSEIIVLLGENGTGKTTLIRILAGLLKPDGNADIPELNVSYKPQKIAPKFTGTVRMLLLKKIRAMFTHPQFNSDVIKPLRIEEIIDNNVQTLSGGELQRVAIVLALGVPADIYLIDEPSAYLDSEQRIVAAKVIKRFILHAKKTAFIVEHDFIMATYLADRVIVMEGRPSVSATANAPQALLTGMNKFLKSLDVTFRRDPTNYRPRINKYDSIKDREQKLAGNFFFLEGEQ</sequence>
<feature type="domain" description="ABC transporter" evidence="6">
    <location>
        <begin position="70"/>
        <end position="315"/>
    </location>
</feature>
<proteinExistence type="predicted"/>
<feature type="domain" description="ABC transporter" evidence="6">
    <location>
        <begin position="340"/>
        <end position="562"/>
    </location>
</feature>
<evidence type="ECO:0000259" key="7">
    <source>
        <dbReference type="PROSITE" id="PS51379"/>
    </source>
</evidence>
<dbReference type="PRINTS" id="PR01868">
    <property type="entry name" value="ABCEFAMILY"/>
</dbReference>
<dbReference type="SUPFAM" id="SSF52540">
    <property type="entry name" value="P-loop containing nucleoside triphosphate hydrolases"/>
    <property type="match status" value="2"/>
</dbReference>
<dbReference type="Pfam" id="PF04068">
    <property type="entry name" value="Fer4_RLI"/>
    <property type="match status" value="1"/>
</dbReference>